<evidence type="ECO:0000256" key="10">
    <source>
        <dbReference type="ARBA" id="ARBA00053514"/>
    </source>
</evidence>
<comment type="pathway">
    <text evidence="2 11">One-carbon metabolism; tetrahydrofolate interconversion.</text>
</comment>
<dbReference type="GO" id="GO:0005829">
    <property type="term" value="C:cytosol"/>
    <property type="evidence" value="ECO:0007669"/>
    <property type="project" value="TreeGrafter"/>
</dbReference>
<dbReference type="CDD" id="cd00537">
    <property type="entry name" value="MTHFR"/>
    <property type="match status" value="1"/>
</dbReference>
<keyword evidence="5 11" id="KW-0285">Flavoprotein</keyword>
<protein>
    <recommendedName>
        <fullName evidence="11">Methylenetetrahydrofolate reductase</fullName>
    </recommendedName>
</protein>
<keyword evidence="14" id="KW-1185">Reference proteome</keyword>
<comment type="function">
    <text evidence="10">The probable reversibility of the MTHFR reaction in plants suggests that they can metabolize the methyl group of 5,10-methylenetetrahydrofolate to serine, sugars and starch.</text>
</comment>
<dbReference type="KEGG" id="mnt:21396244"/>
<name>W9RM75_9ROSA</name>
<dbReference type="InterPro" id="IPR003171">
    <property type="entry name" value="Mehydrof_redctse-like"/>
</dbReference>
<evidence type="ECO:0000313" key="13">
    <source>
        <dbReference type="EMBL" id="EXB59936.1"/>
    </source>
</evidence>
<proteinExistence type="inferred from homology"/>
<dbReference type="NCBIfam" id="TIGR00677">
    <property type="entry name" value="fadh2_euk"/>
    <property type="match status" value="1"/>
</dbReference>
<keyword evidence="7 11" id="KW-0560">Oxidoreductase</keyword>
<evidence type="ECO:0000256" key="5">
    <source>
        <dbReference type="ARBA" id="ARBA00022630"/>
    </source>
</evidence>
<dbReference type="eggNOG" id="KOG0564">
    <property type="taxonomic scope" value="Eukaryota"/>
</dbReference>
<dbReference type="InterPro" id="IPR004621">
    <property type="entry name" value="Fadh2_euk"/>
</dbReference>
<evidence type="ECO:0000256" key="2">
    <source>
        <dbReference type="ARBA" id="ARBA00004777"/>
    </source>
</evidence>
<sequence>MKVIEKIQEALLNEKKVVFSFEFFPPRTEDGVDGLFEKMERMAAYNPAFCDITWGAGGSTAELTLDIAAKMENMVCVDTMMHLTCTNMPLEKIDHALDTIKSKGIRNVLALRGDPPRGQDKFVQVQGGFACALDLVKHIRAKYGDYFGITVAGYPEAHPDMIGSCGVPTLEGYHKDLAYLKRKVDAGADLIITQLFYDTDIFLKFVNDCRQVGITCPIVPGIMPINNYKGFLRMTGFCKTKVPAEIAAALEPIKDNEEAVKSYGIYLGTEMCKKILAHGIRTLHFYTLNLEKSALAILSNLGLIEEAKISRSLPWRRPTNVFRVKEDVRPIFWANRPKSYLSRTTDWDQYPNGRWGDSLNPSYGAITDYEVMQSRARGKRLLEEWGVPLRSSEDIHEKFKEFCVGKLRSSPWSEFDGLQPESRIISEQLMKINMKGFLTINSQPAVNGERSDCQTVGWGGPGGYVYQKAYLEFFCSREKLDSLVEKSRAFPSITLMAVNKEGSWISNIGHVDVNAVTWGVFPGKEIIQPTVLDPSSFIVWKDEAFEIWSKVWASLYPEGDPSRNLLEQVRNSHFLVSLVDNDYIHSNIFSVFSDF</sequence>
<dbReference type="PANTHER" id="PTHR45754:SF3">
    <property type="entry name" value="METHYLENETETRAHYDROFOLATE REDUCTASE (NADPH)"/>
    <property type="match status" value="1"/>
</dbReference>
<evidence type="ECO:0000256" key="6">
    <source>
        <dbReference type="ARBA" id="ARBA00022827"/>
    </source>
</evidence>
<dbReference type="GO" id="GO:0071949">
    <property type="term" value="F:FAD binding"/>
    <property type="evidence" value="ECO:0007669"/>
    <property type="project" value="TreeGrafter"/>
</dbReference>
<dbReference type="UniPathway" id="UPA00193"/>
<dbReference type="GO" id="GO:0106312">
    <property type="term" value="F:methylenetetrahydrofolate reductase (NADH) activity"/>
    <property type="evidence" value="ECO:0007669"/>
    <property type="project" value="UniProtKB-EC"/>
</dbReference>
<dbReference type="STRING" id="981085.W9RM75"/>
<organism evidence="13 14">
    <name type="scientific">Morus notabilis</name>
    <dbReference type="NCBI Taxonomy" id="981085"/>
    <lineage>
        <taxon>Eukaryota</taxon>
        <taxon>Viridiplantae</taxon>
        <taxon>Streptophyta</taxon>
        <taxon>Embryophyta</taxon>
        <taxon>Tracheophyta</taxon>
        <taxon>Spermatophyta</taxon>
        <taxon>Magnoliopsida</taxon>
        <taxon>eudicotyledons</taxon>
        <taxon>Gunneridae</taxon>
        <taxon>Pentapetalae</taxon>
        <taxon>rosids</taxon>
        <taxon>fabids</taxon>
        <taxon>Rosales</taxon>
        <taxon>Moraceae</taxon>
        <taxon>Moreae</taxon>
        <taxon>Morus</taxon>
    </lineage>
</organism>
<evidence type="ECO:0000256" key="7">
    <source>
        <dbReference type="ARBA" id="ARBA00023002"/>
    </source>
</evidence>
<comment type="subunit">
    <text evidence="4">Homodimer.</text>
</comment>
<comment type="catalytic activity">
    <reaction evidence="9">
        <text>(6S)-5-methyl-5,6,7,8-tetrahydrofolate + NAD(+) = (6R)-5,10-methylene-5,6,7,8-tetrahydrofolate + NADH + H(+)</text>
        <dbReference type="Rhea" id="RHEA:19821"/>
        <dbReference type="ChEBI" id="CHEBI:15378"/>
        <dbReference type="ChEBI" id="CHEBI:15636"/>
        <dbReference type="ChEBI" id="CHEBI:18608"/>
        <dbReference type="ChEBI" id="CHEBI:57540"/>
        <dbReference type="ChEBI" id="CHEBI:57945"/>
        <dbReference type="EC" id="1.5.1.54"/>
    </reaction>
</comment>
<dbReference type="GO" id="GO:0009086">
    <property type="term" value="P:methionine biosynthetic process"/>
    <property type="evidence" value="ECO:0007669"/>
    <property type="project" value="TreeGrafter"/>
</dbReference>
<feature type="domain" description="MTHFR SAM-binding regulatory" evidence="12">
    <location>
        <begin position="311"/>
        <end position="588"/>
    </location>
</feature>
<dbReference type="GO" id="GO:0035999">
    <property type="term" value="P:tetrahydrofolate interconversion"/>
    <property type="evidence" value="ECO:0007669"/>
    <property type="project" value="UniProtKB-UniPathway"/>
</dbReference>
<evidence type="ECO:0000256" key="8">
    <source>
        <dbReference type="ARBA" id="ARBA00023027"/>
    </source>
</evidence>
<dbReference type="EMBL" id="KE344391">
    <property type="protein sequence ID" value="EXB59936.1"/>
    <property type="molecule type" value="Genomic_DNA"/>
</dbReference>
<dbReference type="FunFam" id="3.20.20.220:FF:000005">
    <property type="entry name" value="Methylenetetrahydrofolate reductase"/>
    <property type="match status" value="1"/>
</dbReference>
<dbReference type="Gene3D" id="3.20.20.220">
    <property type="match status" value="1"/>
</dbReference>
<dbReference type="Proteomes" id="UP000030645">
    <property type="component" value="Unassembled WGS sequence"/>
</dbReference>
<dbReference type="InterPro" id="IPR053806">
    <property type="entry name" value="MTHFR_C"/>
</dbReference>
<accession>W9RM75</accession>
<evidence type="ECO:0000313" key="14">
    <source>
        <dbReference type="Proteomes" id="UP000030645"/>
    </source>
</evidence>
<comment type="similarity">
    <text evidence="3 11">Belongs to the methylenetetrahydrofolate reductase family.</text>
</comment>
<dbReference type="OrthoDB" id="16284at2759"/>
<comment type="cofactor">
    <cofactor evidence="1 11">
        <name>FAD</name>
        <dbReference type="ChEBI" id="CHEBI:57692"/>
    </cofactor>
</comment>
<dbReference type="Pfam" id="PF02219">
    <property type="entry name" value="MTHFR"/>
    <property type="match status" value="1"/>
</dbReference>
<evidence type="ECO:0000256" key="11">
    <source>
        <dbReference type="RuleBase" id="RU003862"/>
    </source>
</evidence>
<evidence type="ECO:0000259" key="12">
    <source>
        <dbReference type="Pfam" id="PF21895"/>
    </source>
</evidence>
<gene>
    <name evidence="13" type="ORF">L484_013056</name>
</gene>
<dbReference type="SUPFAM" id="SSF51730">
    <property type="entry name" value="FAD-linked oxidoreductase"/>
    <property type="match status" value="1"/>
</dbReference>
<evidence type="ECO:0000256" key="4">
    <source>
        <dbReference type="ARBA" id="ARBA00011738"/>
    </source>
</evidence>
<evidence type="ECO:0000256" key="1">
    <source>
        <dbReference type="ARBA" id="ARBA00001974"/>
    </source>
</evidence>
<dbReference type="Pfam" id="PF21895">
    <property type="entry name" value="MTHFR_C"/>
    <property type="match status" value="1"/>
</dbReference>
<dbReference type="AlphaFoldDB" id="W9RM75"/>
<dbReference type="PANTHER" id="PTHR45754">
    <property type="entry name" value="METHYLENETETRAHYDROFOLATE REDUCTASE"/>
    <property type="match status" value="1"/>
</dbReference>
<dbReference type="InterPro" id="IPR029041">
    <property type="entry name" value="FAD-linked_oxidoreductase-like"/>
</dbReference>
<reference evidence="14" key="1">
    <citation type="submission" date="2013-01" db="EMBL/GenBank/DDBJ databases">
        <title>Draft Genome Sequence of a Mulberry Tree, Morus notabilis C.K. Schneid.</title>
        <authorList>
            <person name="He N."/>
            <person name="Zhao S."/>
        </authorList>
    </citation>
    <scope>NUCLEOTIDE SEQUENCE</scope>
</reference>
<evidence type="ECO:0000256" key="9">
    <source>
        <dbReference type="ARBA" id="ARBA00051201"/>
    </source>
</evidence>
<keyword evidence="8" id="KW-0520">NAD</keyword>
<evidence type="ECO:0000256" key="3">
    <source>
        <dbReference type="ARBA" id="ARBA00006743"/>
    </source>
</evidence>
<keyword evidence="6 11" id="KW-0274">FAD</keyword>